<dbReference type="Pfam" id="PF07106">
    <property type="entry name" value="WHD_TBPIP"/>
    <property type="match status" value="1"/>
</dbReference>
<comment type="subcellular location">
    <subcellularLocation>
        <location evidence="1">Nucleus</location>
    </subcellularLocation>
</comment>
<dbReference type="Pfam" id="PF18517">
    <property type="entry name" value="LZ3wCH"/>
    <property type="match status" value="1"/>
</dbReference>
<name>A0ABM1MIY5_NICVS</name>
<evidence type="ECO:0000313" key="12">
    <source>
        <dbReference type="RefSeq" id="XP_017774535.1"/>
    </source>
</evidence>
<accession>A0ABM1MIY5</accession>
<evidence type="ECO:0000256" key="8">
    <source>
        <dbReference type="SAM" id="Coils"/>
    </source>
</evidence>
<keyword evidence="5" id="KW-0233">DNA recombination</keyword>
<gene>
    <name evidence="12" type="primary">LOC108561202</name>
</gene>
<feature type="domain" description="Leucine zipper with capping helix" evidence="10">
    <location>
        <begin position="144"/>
        <end position="198"/>
    </location>
</feature>
<evidence type="ECO:0000259" key="10">
    <source>
        <dbReference type="Pfam" id="PF18517"/>
    </source>
</evidence>
<dbReference type="PANTHER" id="PTHR15938:SF0">
    <property type="entry name" value="HOMOLOGOUS-PAIRING PROTEIN 2 HOMOLOG"/>
    <property type="match status" value="1"/>
</dbReference>
<reference evidence="12" key="1">
    <citation type="submission" date="2025-08" db="UniProtKB">
        <authorList>
            <consortium name="RefSeq"/>
        </authorList>
    </citation>
    <scope>IDENTIFICATION</scope>
    <source>
        <tissue evidence="12">Whole Larva</tissue>
    </source>
</reference>
<evidence type="ECO:0000259" key="9">
    <source>
        <dbReference type="Pfam" id="PF07106"/>
    </source>
</evidence>
<evidence type="ECO:0000256" key="7">
    <source>
        <dbReference type="ARBA" id="ARBA00023254"/>
    </source>
</evidence>
<dbReference type="InterPro" id="IPR040661">
    <property type="entry name" value="LZ3wCH"/>
</dbReference>
<dbReference type="Proteomes" id="UP000695000">
    <property type="component" value="Unplaced"/>
</dbReference>
<comment type="similarity">
    <text evidence="2">Belongs to the HOP2 family.</text>
</comment>
<evidence type="ECO:0000256" key="4">
    <source>
        <dbReference type="ARBA" id="ARBA00023054"/>
    </source>
</evidence>
<keyword evidence="6" id="KW-0539">Nucleus</keyword>
<dbReference type="InterPro" id="IPR036388">
    <property type="entry name" value="WH-like_DNA-bd_sf"/>
</dbReference>
<evidence type="ECO:0000256" key="2">
    <source>
        <dbReference type="ARBA" id="ARBA00007922"/>
    </source>
</evidence>
<dbReference type="InterPro" id="IPR010776">
    <property type="entry name" value="Hop2_WH_dom"/>
</dbReference>
<keyword evidence="11" id="KW-1185">Reference proteome</keyword>
<evidence type="ECO:0000313" key="11">
    <source>
        <dbReference type="Proteomes" id="UP000695000"/>
    </source>
</evidence>
<protein>
    <recommendedName>
        <fullName evidence="3">Homologous-pairing protein 2 homolog</fullName>
    </recommendedName>
</protein>
<dbReference type="PANTHER" id="PTHR15938">
    <property type="entry name" value="TBP-1 INTERACTING PROTEIN"/>
    <property type="match status" value="1"/>
</dbReference>
<feature type="coiled-coil region" evidence="8">
    <location>
        <begin position="74"/>
        <end position="138"/>
    </location>
</feature>
<dbReference type="Gene3D" id="1.10.10.10">
    <property type="entry name" value="Winged helix-like DNA-binding domain superfamily/Winged helix DNA-binding domain"/>
    <property type="match status" value="1"/>
</dbReference>
<evidence type="ECO:0000256" key="1">
    <source>
        <dbReference type="ARBA" id="ARBA00004123"/>
    </source>
</evidence>
<evidence type="ECO:0000256" key="6">
    <source>
        <dbReference type="ARBA" id="ARBA00023242"/>
    </source>
</evidence>
<keyword evidence="7" id="KW-0469">Meiosis</keyword>
<dbReference type="RefSeq" id="XP_017774535.1">
    <property type="nucleotide sequence ID" value="XM_017919046.1"/>
</dbReference>
<feature type="domain" description="Homologous-pairing protein 2 winged helix" evidence="9">
    <location>
        <begin position="2"/>
        <end position="61"/>
    </location>
</feature>
<proteinExistence type="inferred from homology"/>
<organism evidence="11 12">
    <name type="scientific">Nicrophorus vespilloides</name>
    <name type="common">Boreal carrion beetle</name>
    <dbReference type="NCBI Taxonomy" id="110193"/>
    <lineage>
        <taxon>Eukaryota</taxon>
        <taxon>Metazoa</taxon>
        <taxon>Ecdysozoa</taxon>
        <taxon>Arthropoda</taxon>
        <taxon>Hexapoda</taxon>
        <taxon>Insecta</taxon>
        <taxon>Pterygota</taxon>
        <taxon>Neoptera</taxon>
        <taxon>Endopterygota</taxon>
        <taxon>Coleoptera</taxon>
        <taxon>Polyphaga</taxon>
        <taxon>Staphyliniformia</taxon>
        <taxon>Silphidae</taxon>
        <taxon>Nicrophorinae</taxon>
        <taxon>Nicrophorus</taxon>
    </lineage>
</organism>
<dbReference type="GeneID" id="108561202"/>
<evidence type="ECO:0000256" key="5">
    <source>
        <dbReference type="ARBA" id="ARBA00023172"/>
    </source>
</evidence>
<evidence type="ECO:0000256" key="3">
    <source>
        <dbReference type="ARBA" id="ARBA00016093"/>
    </source>
</evidence>
<keyword evidence="4 8" id="KW-0175">Coiled coil</keyword>
<sequence>MASQQILKFLADQNRPFNANDIAQNVDKEFGKSAVQKALDKLVGQHKVMVKAYGKQNIYCIVQSDATSDMPEQVRRLNRQINEMTAELEKGGDQLKLTMTELNRLQGTKSLGEVRCEYKELTAQIEALKEKLSQYDDGNAETVSDEERNAVLQEREKIIKEYKKRKRLCMDIVDAIMEGYPKTKKQLMEEVGIETDEEAEFKIKE</sequence>